<dbReference type="FunFam" id="2.20.110.10:FF:000010">
    <property type="entry name" value="Radial spoke head 1 homolog"/>
    <property type="match status" value="1"/>
</dbReference>
<keyword evidence="3" id="KW-0677">Repeat</keyword>
<dbReference type="CTD" id="89765"/>
<dbReference type="GeneTree" id="ENSGT00940000157240"/>
<feature type="region of interest" description="Disordered" evidence="11">
    <location>
        <begin position="192"/>
        <end position="211"/>
    </location>
</feature>
<comment type="subcellular location">
    <subcellularLocation>
        <location evidence="1">Cytoplasm</location>
        <location evidence="1">Cytoskeleton</location>
        <location evidence="1">Flagellum axoneme</location>
    </subcellularLocation>
</comment>
<dbReference type="PANTHER" id="PTHR43215:SF14">
    <property type="entry name" value="RADIAL SPOKE HEAD 1 HOMOLOG"/>
    <property type="match status" value="1"/>
</dbReference>
<keyword evidence="13" id="KW-1185">Reference proteome</keyword>
<dbReference type="PANTHER" id="PTHR43215">
    <property type="entry name" value="RADIAL SPOKE HEAD 1 HOMOLOG"/>
    <property type="match status" value="1"/>
</dbReference>
<feature type="compositionally biased region" description="Basic and acidic residues" evidence="11">
    <location>
        <begin position="21"/>
        <end position="31"/>
    </location>
</feature>
<reference evidence="12" key="2">
    <citation type="submission" date="2025-08" db="UniProtKB">
        <authorList>
            <consortium name="Ensembl"/>
        </authorList>
    </citation>
    <scope>IDENTIFICATION</scope>
</reference>
<keyword evidence="4" id="KW-0282">Flagellum</keyword>
<evidence type="ECO:0000256" key="9">
    <source>
        <dbReference type="ARBA" id="ARBA00056649"/>
    </source>
</evidence>
<evidence type="ECO:0000256" key="4">
    <source>
        <dbReference type="ARBA" id="ARBA00022846"/>
    </source>
</evidence>
<feature type="compositionally biased region" description="Basic and acidic residues" evidence="11">
    <location>
        <begin position="243"/>
        <end position="256"/>
    </location>
</feature>
<evidence type="ECO:0000256" key="5">
    <source>
        <dbReference type="ARBA" id="ARBA00023069"/>
    </source>
</evidence>
<dbReference type="KEGG" id="cjo:107323828"/>
<dbReference type="Proteomes" id="UP000694412">
    <property type="component" value="Chromosome 1"/>
</dbReference>
<evidence type="ECO:0000256" key="8">
    <source>
        <dbReference type="ARBA" id="ARBA00023273"/>
    </source>
</evidence>
<evidence type="ECO:0000256" key="11">
    <source>
        <dbReference type="SAM" id="MobiDB-lite"/>
    </source>
</evidence>
<dbReference type="Pfam" id="PF02493">
    <property type="entry name" value="MORN"/>
    <property type="match status" value="7"/>
</dbReference>
<dbReference type="OrthoDB" id="423343at2759"/>
<dbReference type="InterPro" id="IPR003409">
    <property type="entry name" value="MORN"/>
</dbReference>
<keyword evidence="6" id="KW-0206">Cytoskeleton</keyword>
<keyword evidence="7" id="KW-0469">Meiosis</keyword>
<dbReference type="RefSeq" id="XP_015738736.1">
    <property type="nucleotide sequence ID" value="XM_015883250.2"/>
</dbReference>
<dbReference type="SMART" id="SM00698">
    <property type="entry name" value="MORN"/>
    <property type="match status" value="6"/>
</dbReference>
<keyword evidence="2" id="KW-0963">Cytoplasm</keyword>
<reference evidence="12" key="1">
    <citation type="submission" date="2015-11" db="EMBL/GenBank/DDBJ databases">
        <authorList>
            <consortium name="International Coturnix japonica Genome Analysis Consortium"/>
            <person name="Warren W."/>
            <person name="Burt D.W."/>
            <person name="Antin P.B."/>
            <person name="Lanford R."/>
            <person name="Gros J."/>
            <person name="Wilson R.K."/>
        </authorList>
    </citation>
    <scope>NUCLEOTIDE SEQUENCE [LARGE SCALE GENOMIC DNA]</scope>
</reference>
<evidence type="ECO:0000256" key="2">
    <source>
        <dbReference type="ARBA" id="ARBA00022490"/>
    </source>
</evidence>
<dbReference type="SUPFAM" id="SSF82185">
    <property type="entry name" value="Histone H3 K4-specific methyltransferase SET7/9 N-terminal domain"/>
    <property type="match status" value="2"/>
</dbReference>
<dbReference type="GeneID" id="107323828"/>
<dbReference type="GO" id="GO:0000794">
    <property type="term" value="C:condensed nuclear chromosome"/>
    <property type="evidence" value="ECO:0007669"/>
    <property type="project" value="Ensembl"/>
</dbReference>
<protein>
    <recommendedName>
        <fullName evidence="10">Radial spoke head 1 homolog</fullName>
    </recommendedName>
</protein>
<dbReference type="GO" id="GO:0035082">
    <property type="term" value="P:axoneme assembly"/>
    <property type="evidence" value="ECO:0007669"/>
    <property type="project" value="Ensembl"/>
</dbReference>
<feature type="region of interest" description="Disordered" evidence="11">
    <location>
        <begin position="1"/>
        <end position="43"/>
    </location>
</feature>
<dbReference type="GO" id="GO:0007286">
    <property type="term" value="P:spermatid development"/>
    <property type="evidence" value="ECO:0007669"/>
    <property type="project" value="Ensembl"/>
</dbReference>
<keyword evidence="5" id="KW-0969">Cilium</keyword>
<reference evidence="12" key="3">
    <citation type="submission" date="2025-09" db="UniProtKB">
        <authorList>
            <consortium name="Ensembl"/>
        </authorList>
    </citation>
    <scope>IDENTIFICATION</scope>
</reference>
<gene>
    <name evidence="12" type="primary">RSPH1</name>
</gene>
<feature type="compositionally biased region" description="Acidic residues" evidence="11">
    <location>
        <begin position="1"/>
        <end position="14"/>
    </location>
</feature>
<dbReference type="GO" id="GO:0072687">
    <property type="term" value="C:meiotic spindle"/>
    <property type="evidence" value="ECO:0007669"/>
    <property type="project" value="Ensembl"/>
</dbReference>
<evidence type="ECO:0000256" key="3">
    <source>
        <dbReference type="ARBA" id="ARBA00022737"/>
    </source>
</evidence>
<dbReference type="GO" id="GO:0120336">
    <property type="term" value="C:radial spoke head 1"/>
    <property type="evidence" value="ECO:0007669"/>
    <property type="project" value="Ensembl"/>
</dbReference>
<dbReference type="GO" id="GO:0036126">
    <property type="term" value="C:sperm flagellum"/>
    <property type="evidence" value="ECO:0007669"/>
    <property type="project" value="Ensembl"/>
</dbReference>
<accession>A0A8C2Y9C0</accession>
<evidence type="ECO:0000313" key="13">
    <source>
        <dbReference type="Proteomes" id="UP000694412"/>
    </source>
</evidence>
<evidence type="ECO:0000256" key="7">
    <source>
        <dbReference type="ARBA" id="ARBA00023254"/>
    </source>
</evidence>
<evidence type="ECO:0000256" key="1">
    <source>
        <dbReference type="ARBA" id="ARBA00004611"/>
    </source>
</evidence>
<organism evidence="12 13">
    <name type="scientific">Coturnix japonica</name>
    <name type="common">Japanese quail</name>
    <name type="synonym">Coturnix coturnix japonica</name>
    <dbReference type="NCBI Taxonomy" id="93934"/>
    <lineage>
        <taxon>Eukaryota</taxon>
        <taxon>Metazoa</taxon>
        <taxon>Chordata</taxon>
        <taxon>Craniata</taxon>
        <taxon>Vertebrata</taxon>
        <taxon>Euteleostomi</taxon>
        <taxon>Archelosauria</taxon>
        <taxon>Archosauria</taxon>
        <taxon>Dinosauria</taxon>
        <taxon>Saurischia</taxon>
        <taxon>Theropoda</taxon>
        <taxon>Coelurosauria</taxon>
        <taxon>Aves</taxon>
        <taxon>Neognathae</taxon>
        <taxon>Galloanserae</taxon>
        <taxon>Galliformes</taxon>
        <taxon>Phasianidae</taxon>
        <taxon>Perdicinae</taxon>
        <taxon>Coturnix</taxon>
    </lineage>
</organism>
<feature type="compositionally biased region" description="Acidic residues" evidence="11">
    <location>
        <begin position="193"/>
        <end position="204"/>
    </location>
</feature>
<dbReference type="Gene3D" id="2.20.110.10">
    <property type="entry name" value="Histone H3 K4-specific methyltransferase SET7/9 N-terminal domain"/>
    <property type="match status" value="3"/>
</dbReference>
<keyword evidence="8" id="KW-0966">Cell projection</keyword>
<dbReference type="RefSeq" id="XP_032304984.1">
    <property type="nucleotide sequence ID" value="XM_032449093.1"/>
</dbReference>
<dbReference type="GO" id="GO:0051321">
    <property type="term" value="P:meiotic cell cycle"/>
    <property type="evidence" value="ECO:0007669"/>
    <property type="project" value="UniProtKB-KW"/>
</dbReference>
<proteinExistence type="predicted"/>
<feature type="region of interest" description="Disordered" evidence="11">
    <location>
        <begin position="224"/>
        <end position="262"/>
    </location>
</feature>
<sequence>MSEQSDEEGEEEAEPYLGEYDGDRNNEGERHGHGKAVLPNGDKYEGEYEHNLRNGQGTYRFKSGVCYIGEYLQNKKHGQGTFYYPDGSKYEGSWVDDQKHGYGEYTYPNGDTYAGEWFKDNRHGQGTYTYKDTGSMYVGGWVNGIQEGEAELIHLNHRYRGKFLKGNPVGGGKYIFDIGCEQHGEYILPEEVKGEEEDEEEEESPLPAEPTWKAKEITKLILWAPNEEKAPAPSEAPNAGLHPTKDAEDEQIREGENEGGMY</sequence>
<comment type="function">
    <text evidence="9">Functions as part of axonemal radial spoke complexes that play an important part in the motility of sperm and cilia.</text>
</comment>
<evidence type="ECO:0000256" key="6">
    <source>
        <dbReference type="ARBA" id="ARBA00023212"/>
    </source>
</evidence>
<dbReference type="Ensembl" id="ENSCJPT00005014802.1">
    <property type="protein sequence ID" value="ENSCJPP00005009948.1"/>
    <property type="gene ID" value="ENSCJPG00005008709.1"/>
</dbReference>
<name>A0A8C2Y9C0_COTJA</name>
<dbReference type="AlphaFoldDB" id="A0A8C2Y9C0"/>
<dbReference type="GO" id="GO:0120338">
    <property type="term" value="C:radial spoke head 3"/>
    <property type="evidence" value="ECO:0007669"/>
    <property type="project" value="Ensembl"/>
</dbReference>
<evidence type="ECO:0000256" key="10">
    <source>
        <dbReference type="ARBA" id="ARBA00073772"/>
    </source>
</evidence>
<evidence type="ECO:0000313" key="12">
    <source>
        <dbReference type="Ensembl" id="ENSCJPP00005009948.1"/>
    </source>
</evidence>